<feature type="transmembrane region" description="Helical" evidence="6">
    <location>
        <begin position="7"/>
        <end position="31"/>
    </location>
</feature>
<dbReference type="PANTHER" id="PTHR30294">
    <property type="entry name" value="MEMBRANE COMPONENT OF ABC TRANSPORTER YHHJ-RELATED"/>
    <property type="match status" value="1"/>
</dbReference>
<evidence type="ECO:0000256" key="4">
    <source>
        <dbReference type="ARBA" id="ARBA00022989"/>
    </source>
</evidence>
<comment type="caution">
    <text evidence="8">The sequence shown here is derived from an EMBL/GenBank/DDBJ whole genome shotgun (WGS) entry which is preliminary data.</text>
</comment>
<feature type="transmembrane region" description="Helical" evidence="6">
    <location>
        <begin position="184"/>
        <end position="210"/>
    </location>
</feature>
<dbReference type="GO" id="GO:0140359">
    <property type="term" value="F:ABC-type transporter activity"/>
    <property type="evidence" value="ECO:0007669"/>
    <property type="project" value="InterPro"/>
</dbReference>
<dbReference type="HOGENOM" id="CLU_051632_1_1_12"/>
<evidence type="ECO:0000256" key="3">
    <source>
        <dbReference type="ARBA" id="ARBA00022692"/>
    </source>
</evidence>
<dbReference type="AlphaFoldDB" id="A0A0E2E2Y9"/>
<feature type="transmembrane region" description="Helical" evidence="6">
    <location>
        <begin position="268"/>
        <end position="288"/>
    </location>
</feature>
<feature type="transmembrane region" description="Helical" evidence="6">
    <location>
        <begin position="295"/>
        <end position="317"/>
    </location>
</feature>
<feature type="domain" description="ABC-2 type transporter transmembrane" evidence="7">
    <location>
        <begin position="16"/>
        <end position="370"/>
    </location>
</feature>
<sequence>MIVYKNFLRLICTKVISTIIYVVIFLFISFMTLKSQNSQVSEFAETPLTVNIIDRDGSELSKHLISYLKSKHDVIIIDEKGKTDEEILRELKKDISLQRIHAGIIINKNMEENVMSGKKALITFKDDRKKSGFYMDLQLNTYLTFAASVKNAQGNFDFQRIEKALQVNTKVNKISFQKNTSVNIWFKIFFNFLGWIVFSVVLNSVGWAMFELNNERLKMRNNVSPVSTFRFVCENFLAQLTIVVFILSILIGFAIITNITRLENIPLLLYTFNALMYTAVILSLTFMLNSFLKKGSVMGIVGTVLPLSLAFISGIFVEQELLPDFIVNISRLFPTYYYIMANEFTQVNLSIDWKNIGMLFLFLFLYFTVGTYFSKLGRSQSKIEFAQQ</sequence>
<dbReference type="RefSeq" id="WP_002685532.1">
    <property type="nucleotide sequence ID" value="NZ_CM001795.1"/>
</dbReference>
<gene>
    <name evidence="8" type="ORF">HMPREF9726_02110</name>
</gene>
<dbReference type="PANTHER" id="PTHR30294:SF29">
    <property type="entry name" value="MULTIDRUG ABC TRANSPORTER PERMEASE YBHS-RELATED"/>
    <property type="match status" value="1"/>
</dbReference>
<keyword evidence="3 6" id="KW-0812">Transmembrane</keyword>
<dbReference type="GO" id="GO:0005886">
    <property type="term" value="C:plasma membrane"/>
    <property type="evidence" value="ECO:0007669"/>
    <property type="project" value="UniProtKB-SubCell"/>
</dbReference>
<keyword evidence="2" id="KW-1003">Cell membrane</keyword>
<dbReference type="PATRIC" id="fig|999432.5.peg.2191"/>
<evidence type="ECO:0000256" key="5">
    <source>
        <dbReference type="ARBA" id="ARBA00023136"/>
    </source>
</evidence>
<dbReference type="InterPro" id="IPR013525">
    <property type="entry name" value="ABC2_TM"/>
</dbReference>
<protein>
    <recommendedName>
        <fullName evidence="7">ABC-2 type transporter transmembrane domain-containing protein</fullName>
    </recommendedName>
</protein>
<feature type="transmembrane region" description="Helical" evidence="6">
    <location>
        <begin position="231"/>
        <end position="256"/>
    </location>
</feature>
<dbReference type="Proteomes" id="UP000011705">
    <property type="component" value="Chromosome"/>
</dbReference>
<proteinExistence type="predicted"/>
<dbReference type="Gene3D" id="3.40.1710.10">
    <property type="entry name" value="abc type-2 transporter like domain"/>
    <property type="match status" value="1"/>
</dbReference>
<evidence type="ECO:0000313" key="8">
    <source>
        <dbReference type="EMBL" id="EMB31730.1"/>
    </source>
</evidence>
<keyword evidence="5 6" id="KW-0472">Membrane</keyword>
<keyword evidence="4 6" id="KW-1133">Transmembrane helix</keyword>
<dbReference type="Pfam" id="PF12698">
    <property type="entry name" value="ABC2_membrane_3"/>
    <property type="match status" value="1"/>
</dbReference>
<dbReference type="EMBL" id="AGDV01000020">
    <property type="protein sequence ID" value="EMB31730.1"/>
    <property type="molecule type" value="Genomic_DNA"/>
</dbReference>
<comment type="subcellular location">
    <subcellularLocation>
        <location evidence="1">Cell membrane</location>
        <topology evidence="1">Multi-pass membrane protein</topology>
    </subcellularLocation>
</comment>
<evidence type="ECO:0000256" key="6">
    <source>
        <dbReference type="SAM" id="Phobius"/>
    </source>
</evidence>
<name>A0A0E2E2Y9_TREDN</name>
<evidence type="ECO:0000256" key="1">
    <source>
        <dbReference type="ARBA" id="ARBA00004651"/>
    </source>
</evidence>
<organism evidence="8">
    <name type="scientific">Treponema denticola H-22</name>
    <dbReference type="NCBI Taxonomy" id="999432"/>
    <lineage>
        <taxon>Bacteria</taxon>
        <taxon>Pseudomonadati</taxon>
        <taxon>Spirochaetota</taxon>
        <taxon>Spirochaetia</taxon>
        <taxon>Spirochaetales</taxon>
        <taxon>Treponemataceae</taxon>
        <taxon>Treponema</taxon>
    </lineage>
</organism>
<evidence type="ECO:0000259" key="7">
    <source>
        <dbReference type="Pfam" id="PF12698"/>
    </source>
</evidence>
<feature type="transmembrane region" description="Helical" evidence="6">
    <location>
        <begin position="356"/>
        <end position="373"/>
    </location>
</feature>
<evidence type="ECO:0000256" key="2">
    <source>
        <dbReference type="ARBA" id="ARBA00022475"/>
    </source>
</evidence>
<reference evidence="8" key="1">
    <citation type="submission" date="2012-01" db="EMBL/GenBank/DDBJ databases">
        <title>The Genome Sequence of Treponema denticola H-22.</title>
        <authorList>
            <consortium name="The Broad Institute Genome Sequencing Platform"/>
            <person name="Earl A."/>
            <person name="Ward D."/>
            <person name="Feldgarden M."/>
            <person name="Gevers D."/>
            <person name="Blanton J.M."/>
            <person name="Fenno C.J."/>
            <person name="Baranova O.V."/>
            <person name="Mathney J."/>
            <person name="Dewhirst F.E."/>
            <person name="Izard J."/>
            <person name="Young S.K."/>
            <person name="Zeng Q."/>
            <person name="Gargeya S."/>
            <person name="Fitzgerald M."/>
            <person name="Haas B."/>
            <person name="Abouelleil A."/>
            <person name="Alvarado L."/>
            <person name="Arachchi H.M."/>
            <person name="Berlin A."/>
            <person name="Chapman S.B."/>
            <person name="Gearin G."/>
            <person name="Goldberg J."/>
            <person name="Griggs A."/>
            <person name="Gujja S."/>
            <person name="Hansen M."/>
            <person name="Heiman D."/>
            <person name="Howarth C."/>
            <person name="Larimer J."/>
            <person name="Lui A."/>
            <person name="MacDonald P.J.P."/>
            <person name="McCowen C."/>
            <person name="Montmayeur A."/>
            <person name="Murphy C."/>
            <person name="Neiman D."/>
            <person name="Pearson M."/>
            <person name="Priest M."/>
            <person name="Roberts A."/>
            <person name="Saif S."/>
            <person name="Shea T."/>
            <person name="Sisk P."/>
            <person name="Stolte C."/>
            <person name="Sykes S."/>
            <person name="Wortman J."/>
            <person name="Nusbaum C."/>
            <person name="Birren B."/>
        </authorList>
    </citation>
    <scope>NUCLEOTIDE SEQUENCE [LARGE SCALE GENOMIC DNA]</scope>
    <source>
        <strain evidence="8">H-22</strain>
    </source>
</reference>
<dbReference type="InterPro" id="IPR051449">
    <property type="entry name" value="ABC-2_transporter_component"/>
</dbReference>
<accession>A0A0E2E2Y9</accession>